<evidence type="ECO:0000256" key="1">
    <source>
        <dbReference type="ARBA" id="ARBA00009179"/>
    </source>
</evidence>
<dbReference type="NCBIfam" id="TIGR00225">
    <property type="entry name" value="prc"/>
    <property type="match status" value="1"/>
</dbReference>
<dbReference type="InterPro" id="IPR001478">
    <property type="entry name" value="PDZ"/>
</dbReference>
<evidence type="ECO:0000256" key="3">
    <source>
        <dbReference type="ARBA" id="ARBA00022801"/>
    </source>
</evidence>
<keyword evidence="6" id="KW-0472">Membrane</keyword>
<dbReference type="GO" id="GO:0006508">
    <property type="term" value="P:proteolysis"/>
    <property type="evidence" value="ECO:0007669"/>
    <property type="project" value="UniProtKB-KW"/>
</dbReference>
<organism evidence="8 9">
    <name type="scientific">Candidatus [Bacteroides] periocalifornicus</name>
    <dbReference type="NCBI Taxonomy" id="1702214"/>
    <lineage>
        <taxon>Bacteria</taxon>
        <taxon>Pseudomonadati</taxon>
        <taxon>Bacteroidota</taxon>
    </lineage>
</organism>
<dbReference type="SUPFAM" id="SSF52096">
    <property type="entry name" value="ClpP/crotonase"/>
    <property type="match status" value="1"/>
</dbReference>
<evidence type="ECO:0000256" key="2">
    <source>
        <dbReference type="ARBA" id="ARBA00022670"/>
    </source>
</evidence>
<keyword evidence="4 5" id="KW-0720">Serine protease</keyword>
<dbReference type="SMART" id="SM00245">
    <property type="entry name" value="TSPc"/>
    <property type="match status" value="1"/>
</dbReference>
<dbReference type="Pfam" id="PF13180">
    <property type="entry name" value="PDZ_2"/>
    <property type="match status" value="1"/>
</dbReference>
<dbReference type="CDD" id="cd07560">
    <property type="entry name" value="Peptidase_S41_CPP"/>
    <property type="match status" value="1"/>
</dbReference>
<gene>
    <name evidence="8" type="ORF">AL399_01080</name>
</gene>
<evidence type="ECO:0000256" key="5">
    <source>
        <dbReference type="RuleBase" id="RU004404"/>
    </source>
</evidence>
<dbReference type="PATRIC" id="fig|1702214.3.peg.1689"/>
<dbReference type="InterPro" id="IPR004447">
    <property type="entry name" value="Peptidase_S41A"/>
</dbReference>
<dbReference type="PROSITE" id="PS50106">
    <property type="entry name" value="PDZ"/>
    <property type="match status" value="1"/>
</dbReference>
<dbReference type="Proteomes" id="UP000054172">
    <property type="component" value="Unassembled WGS sequence"/>
</dbReference>
<comment type="similarity">
    <text evidence="1 5">Belongs to the peptidase S41A family.</text>
</comment>
<dbReference type="Gene3D" id="3.90.226.10">
    <property type="entry name" value="2-enoyl-CoA Hydratase, Chain A, domain 1"/>
    <property type="match status" value="1"/>
</dbReference>
<feature type="domain" description="PDZ" evidence="7">
    <location>
        <begin position="97"/>
        <end position="167"/>
    </location>
</feature>
<proteinExistence type="inferred from homology"/>
<dbReference type="Pfam" id="PF03572">
    <property type="entry name" value="Peptidase_S41"/>
    <property type="match status" value="1"/>
</dbReference>
<feature type="transmembrane region" description="Helical" evidence="6">
    <location>
        <begin position="14"/>
        <end position="35"/>
    </location>
</feature>
<dbReference type="GO" id="GO:0004175">
    <property type="term" value="F:endopeptidase activity"/>
    <property type="evidence" value="ECO:0007669"/>
    <property type="project" value="TreeGrafter"/>
</dbReference>
<dbReference type="InterPro" id="IPR036034">
    <property type="entry name" value="PDZ_sf"/>
</dbReference>
<dbReference type="InterPro" id="IPR029045">
    <property type="entry name" value="ClpP/crotonase-like_dom_sf"/>
</dbReference>
<reference evidence="8" key="1">
    <citation type="submission" date="2015-08" db="EMBL/GenBank/DDBJ databases">
        <title>Candidatus Bacteriodes Periocalifornicus.</title>
        <authorList>
            <person name="McLean J.S."/>
            <person name="Kelley S."/>
        </authorList>
    </citation>
    <scope>NUCLEOTIDE SEQUENCE [LARGE SCALE GENOMIC DNA]</scope>
    <source>
        <strain evidence="8">12B</strain>
    </source>
</reference>
<dbReference type="InterPro" id="IPR005151">
    <property type="entry name" value="Tail-specific_protease"/>
</dbReference>
<dbReference type="CDD" id="cd06782">
    <property type="entry name" value="cpPDZ_CPP-like"/>
    <property type="match status" value="1"/>
</dbReference>
<name>A0A0Q4AZG0_9BACT</name>
<keyword evidence="6" id="KW-0812">Transmembrane</keyword>
<dbReference type="Gene3D" id="3.30.750.44">
    <property type="match status" value="1"/>
</dbReference>
<keyword evidence="6" id="KW-1133">Transmembrane helix</keyword>
<dbReference type="AlphaFoldDB" id="A0A0Q4AZG0"/>
<evidence type="ECO:0000259" key="7">
    <source>
        <dbReference type="PROSITE" id="PS50106"/>
    </source>
</evidence>
<keyword evidence="9" id="KW-1185">Reference proteome</keyword>
<evidence type="ECO:0000256" key="6">
    <source>
        <dbReference type="SAM" id="Phobius"/>
    </source>
</evidence>
<dbReference type="Gene3D" id="2.30.42.10">
    <property type="match status" value="1"/>
</dbReference>
<dbReference type="STRING" id="1702214.AL399_01080"/>
<dbReference type="GO" id="GO:0008236">
    <property type="term" value="F:serine-type peptidase activity"/>
    <property type="evidence" value="ECO:0007669"/>
    <property type="project" value="UniProtKB-KW"/>
</dbReference>
<evidence type="ECO:0000313" key="8">
    <source>
        <dbReference type="EMBL" id="KQM09518.1"/>
    </source>
</evidence>
<protein>
    <recommendedName>
        <fullName evidence="7">PDZ domain-containing protein</fullName>
    </recommendedName>
</protein>
<evidence type="ECO:0000313" key="9">
    <source>
        <dbReference type="Proteomes" id="UP000054172"/>
    </source>
</evidence>
<dbReference type="PANTHER" id="PTHR32060:SF30">
    <property type="entry name" value="CARBOXY-TERMINAL PROCESSING PROTEASE CTPA"/>
    <property type="match status" value="1"/>
</dbReference>
<dbReference type="SUPFAM" id="SSF50156">
    <property type="entry name" value="PDZ domain-like"/>
    <property type="match status" value="1"/>
</dbReference>
<comment type="caution">
    <text evidence="8">The sequence shown here is derived from an EMBL/GenBank/DDBJ whole genome shotgun (WGS) entry which is preliminary data.</text>
</comment>
<dbReference type="GO" id="GO:0007165">
    <property type="term" value="P:signal transduction"/>
    <property type="evidence" value="ECO:0007669"/>
    <property type="project" value="TreeGrafter"/>
</dbReference>
<dbReference type="SMART" id="SM00228">
    <property type="entry name" value="PDZ"/>
    <property type="match status" value="1"/>
</dbReference>
<dbReference type="GO" id="GO:0030288">
    <property type="term" value="C:outer membrane-bounded periplasmic space"/>
    <property type="evidence" value="ECO:0007669"/>
    <property type="project" value="TreeGrafter"/>
</dbReference>
<dbReference type="EMBL" id="LIIK01000003">
    <property type="protein sequence ID" value="KQM09518.1"/>
    <property type="molecule type" value="Genomic_DNA"/>
</dbReference>
<sequence>MESNTPQSRRPRRLLVFAVLLLLLNLLLLGMLFYGRFSRSGGGFRMLLPQSKLQRVLRLVSAAYVDSVSLDDLEEKAIPEVIGQLDPHSSYIPAAEMAQVAEPLRGDFDGIGVTFNMLTDTVIVQSVISGGPSERAGVQIGDRFIRVDTTTIAGVKMPQDSVVHLLRGPRGTLVTVHAERSGVEQEVVFEIRRDKIPINSVEIAYMATEKVGVIRLSRFAQTTPQDFQEAVVRLAAQGMEALVLDLRDNGGGFLEAANFIASLFLQQGQLIVYTEGRASGRHDLICESEGSLRNIPLSIVINEFSASSSEIVAGAMQDNDRALIVGRRSFGKGLVQEQFEFPDGSGLRLTTSRYYTPSGRCIQKAYTLGNEADYEQELATRFAHGELLEADSIHQDTLQQFHTVGGRTVYGGGGIMPDVFVPIDTTGVTPFYQQVTRRVLHYRYAQRYADAHREVLKGLDSPEAMRRWLQEHNAFGDFLQYLANQGIRPKGRISPETRHLLEIQLFANIARSVHDNAWFYLMIQDIDTTLQKAVEVLEKPEKYPLAAV</sequence>
<accession>A0A0Q4AZG0</accession>
<dbReference type="PANTHER" id="PTHR32060">
    <property type="entry name" value="TAIL-SPECIFIC PROTEASE"/>
    <property type="match status" value="1"/>
</dbReference>
<evidence type="ECO:0000256" key="4">
    <source>
        <dbReference type="ARBA" id="ARBA00022825"/>
    </source>
</evidence>
<keyword evidence="3 5" id="KW-0378">Hydrolase</keyword>
<keyword evidence="2 5" id="KW-0645">Protease</keyword>